<dbReference type="InterPro" id="IPR050300">
    <property type="entry name" value="GDXG_lipolytic_enzyme"/>
</dbReference>
<evidence type="ECO:0000313" key="3">
    <source>
        <dbReference type="EMBL" id="SDC23034.1"/>
    </source>
</evidence>
<protein>
    <submittedName>
        <fullName evidence="3">Acetyl esterase/lipase</fullName>
    </submittedName>
</protein>
<gene>
    <name evidence="3" type="ORF">SAMN05421749_103477</name>
</gene>
<evidence type="ECO:0000256" key="1">
    <source>
        <dbReference type="ARBA" id="ARBA00022801"/>
    </source>
</evidence>
<dbReference type="SUPFAM" id="SSF53474">
    <property type="entry name" value="alpha/beta-Hydrolases"/>
    <property type="match status" value="1"/>
</dbReference>
<dbReference type="RefSeq" id="WP_171259081.1">
    <property type="nucleotide sequence ID" value="NZ_FMYK01000003.1"/>
</dbReference>
<dbReference type="PANTHER" id="PTHR48081:SF33">
    <property type="entry name" value="KYNURENINE FORMAMIDASE"/>
    <property type="match status" value="1"/>
</dbReference>
<dbReference type="Proteomes" id="UP000242317">
    <property type="component" value="Unassembled WGS sequence"/>
</dbReference>
<dbReference type="PANTHER" id="PTHR48081">
    <property type="entry name" value="AB HYDROLASE SUPERFAMILY PROTEIN C4A8.06C"/>
    <property type="match status" value="1"/>
</dbReference>
<keyword evidence="1" id="KW-0378">Hydrolase</keyword>
<dbReference type="InterPro" id="IPR029058">
    <property type="entry name" value="AB_hydrolase_fold"/>
</dbReference>
<dbReference type="Gene3D" id="3.40.50.1820">
    <property type="entry name" value="alpha/beta hydrolase"/>
    <property type="match status" value="1"/>
</dbReference>
<name>A0A1G6JWE3_9GAMM</name>
<evidence type="ECO:0000313" key="4">
    <source>
        <dbReference type="Proteomes" id="UP000242317"/>
    </source>
</evidence>
<sequence length="306" mass="34799">MSKPSSFSRLKNKVNLSAIRLNSANLKNVISLDWLPKWRWYDLPNYVINQLTVGDHAICHPDLQYADDPRQQLDLYVPHQARADRALILFVHGGSWQHGNKQDYRFLAQSLAQSGFYVVCMNYRLAPAHKYAEFVSDSILASNWLLDQKQAKQYGYNADKLILMGHSAGAFNIYAALYHPTWLTGIERPEAIYAAIGVAGPYSFEHRGDPIAQYALPQDIAPEDLMPNYFVYQNQIRHLLILAGNDVLVADSNTEHMADSLRAVGNQVLVKKIAHTRHVNVIATLAEKFARFFPTKRLMIDFIDQD</sequence>
<dbReference type="InterPro" id="IPR049492">
    <property type="entry name" value="BD-FAE-like_dom"/>
</dbReference>
<reference evidence="4" key="1">
    <citation type="submission" date="2016-09" db="EMBL/GenBank/DDBJ databases">
        <authorList>
            <person name="Varghese N."/>
            <person name="Submissions S."/>
        </authorList>
    </citation>
    <scope>NUCLEOTIDE SEQUENCE [LARGE SCALE GENOMIC DNA]</scope>
    <source>
        <strain evidence="4">ANC 3699</strain>
    </source>
</reference>
<dbReference type="Pfam" id="PF20434">
    <property type="entry name" value="BD-FAE"/>
    <property type="match status" value="1"/>
</dbReference>
<proteinExistence type="predicted"/>
<organism evidence="3 4">
    <name type="scientific">Acinetobacter marinus</name>
    <dbReference type="NCBI Taxonomy" id="281375"/>
    <lineage>
        <taxon>Bacteria</taxon>
        <taxon>Pseudomonadati</taxon>
        <taxon>Pseudomonadota</taxon>
        <taxon>Gammaproteobacteria</taxon>
        <taxon>Moraxellales</taxon>
        <taxon>Moraxellaceae</taxon>
        <taxon>Acinetobacter</taxon>
    </lineage>
</organism>
<keyword evidence="4" id="KW-1185">Reference proteome</keyword>
<dbReference type="EMBL" id="FMYK01000003">
    <property type="protein sequence ID" value="SDC23034.1"/>
    <property type="molecule type" value="Genomic_DNA"/>
</dbReference>
<evidence type="ECO:0000259" key="2">
    <source>
        <dbReference type="Pfam" id="PF20434"/>
    </source>
</evidence>
<feature type="domain" description="BD-FAE-like" evidence="2">
    <location>
        <begin position="73"/>
        <end position="170"/>
    </location>
</feature>
<dbReference type="AlphaFoldDB" id="A0A1G6JWE3"/>
<dbReference type="GO" id="GO:0016787">
    <property type="term" value="F:hydrolase activity"/>
    <property type="evidence" value="ECO:0007669"/>
    <property type="project" value="UniProtKB-KW"/>
</dbReference>
<accession>A0A1G6JWE3</accession>